<gene>
    <name evidence="2" type="ORF">GLOTRDRAFT_141419</name>
</gene>
<feature type="compositionally biased region" description="Polar residues" evidence="1">
    <location>
        <begin position="230"/>
        <end position="240"/>
    </location>
</feature>
<evidence type="ECO:0000313" key="2">
    <source>
        <dbReference type="EMBL" id="EPQ50617.1"/>
    </source>
</evidence>
<dbReference type="RefSeq" id="XP_007870891.1">
    <property type="nucleotide sequence ID" value="XM_007872700.1"/>
</dbReference>
<dbReference type="OrthoDB" id="6359816at2759"/>
<dbReference type="HOGENOM" id="CLU_033181_0_0_1"/>
<dbReference type="GeneID" id="19304765"/>
<keyword evidence="3" id="KW-1185">Reference proteome</keyword>
<feature type="compositionally biased region" description="Acidic residues" evidence="1">
    <location>
        <begin position="241"/>
        <end position="257"/>
    </location>
</feature>
<sequence>MEQINETANAVSSYRIRLDSHGKLTTSDESGSFSPLFSPVSSLGWRLGVMPRSVAAKGKKMKFHKKLSRYPEENYLDVYFDPSGVDISLGPLTIEIDVSVEGGMSSYPSPSTPSWTRVESEAQVALPSCTVEVGSWRMDGCDPNALITVRCTVTLGALSTASITGMKQPAIVSRFQSGLESSIHTGNFIDTRFFVFSRRDRSGKRAPYFDTLLSADGFSESVEGILGSQFPANEQPSTDNYDYESDSDLEDDLEEDGPEKSDAAAVEGEGPVDGDMGQVNGKTGLDKEFENLLEQDTSRASDSCTKTVDIPGRVHGLHGPLGRTIVVKDTALRTFTALLRYFYVGDINFAPLKSQHVEVIQDINKSLNETHPSCSPKSMYRLADKLDLQDLKNKSFEALRCRLSKDNIVEEAFSKFTWTYDEVRDMEVEALCKFCKSADGDEVMDKVKQFMSTAPVEDFRRSMELVSLLLPLLVQREGTATLPTSSLLHPVPTSPF</sequence>
<dbReference type="Proteomes" id="UP000030669">
    <property type="component" value="Unassembled WGS sequence"/>
</dbReference>
<evidence type="ECO:0000313" key="3">
    <source>
        <dbReference type="Proteomes" id="UP000030669"/>
    </source>
</evidence>
<dbReference type="eggNOG" id="ENOG502SSGC">
    <property type="taxonomic scope" value="Eukaryota"/>
</dbReference>
<proteinExistence type="predicted"/>
<name>S7PTH5_GLOTA</name>
<organism evidence="2 3">
    <name type="scientific">Gloeophyllum trabeum (strain ATCC 11539 / FP-39264 / Madison 617)</name>
    <name type="common">Brown rot fungus</name>
    <dbReference type="NCBI Taxonomy" id="670483"/>
    <lineage>
        <taxon>Eukaryota</taxon>
        <taxon>Fungi</taxon>
        <taxon>Dikarya</taxon>
        <taxon>Basidiomycota</taxon>
        <taxon>Agaricomycotina</taxon>
        <taxon>Agaricomycetes</taxon>
        <taxon>Gloeophyllales</taxon>
        <taxon>Gloeophyllaceae</taxon>
        <taxon>Gloeophyllum</taxon>
    </lineage>
</organism>
<dbReference type="InterPro" id="IPR011333">
    <property type="entry name" value="SKP1/BTB/POZ_sf"/>
</dbReference>
<reference evidence="2 3" key="1">
    <citation type="journal article" date="2012" name="Science">
        <title>The Paleozoic origin of enzymatic lignin decomposition reconstructed from 31 fungal genomes.</title>
        <authorList>
            <person name="Floudas D."/>
            <person name="Binder M."/>
            <person name="Riley R."/>
            <person name="Barry K."/>
            <person name="Blanchette R.A."/>
            <person name="Henrissat B."/>
            <person name="Martinez A.T."/>
            <person name="Otillar R."/>
            <person name="Spatafora J.W."/>
            <person name="Yadav J.S."/>
            <person name="Aerts A."/>
            <person name="Benoit I."/>
            <person name="Boyd A."/>
            <person name="Carlson A."/>
            <person name="Copeland A."/>
            <person name="Coutinho P.M."/>
            <person name="de Vries R.P."/>
            <person name="Ferreira P."/>
            <person name="Findley K."/>
            <person name="Foster B."/>
            <person name="Gaskell J."/>
            <person name="Glotzer D."/>
            <person name="Gorecki P."/>
            <person name="Heitman J."/>
            <person name="Hesse C."/>
            <person name="Hori C."/>
            <person name="Igarashi K."/>
            <person name="Jurgens J.A."/>
            <person name="Kallen N."/>
            <person name="Kersten P."/>
            <person name="Kohler A."/>
            <person name="Kuees U."/>
            <person name="Kumar T.K.A."/>
            <person name="Kuo A."/>
            <person name="LaButti K."/>
            <person name="Larrondo L.F."/>
            <person name="Lindquist E."/>
            <person name="Ling A."/>
            <person name="Lombard V."/>
            <person name="Lucas S."/>
            <person name="Lundell T."/>
            <person name="Martin R."/>
            <person name="McLaughlin D.J."/>
            <person name="Morgenstern I."/>
            <person name="Morin E."/>
            <person name="Murat C."/>
            <person name="Nagy L.G."/>
            <person name="Nolan M."/>
            <person name="Ohm R.A."/>
            <person name="Patyshakuliyeva A."/>
            <person name="Rokas A."/>
            <person name="Ruiz-Duenas F.J."/>
            <person name="Sabat G."/>
            <person name="Salamov A."/>
            <person name="Samejima M."/>
            <person name="Schmutz J."/>
            <person name="Slot J.C."/>
            <person name="St John F."/>
            <person name="Stenlid J."/>
            <person name="Sun H."/>
            <person name="Sun S."/>
            <person name="Syed K."/>
            <person name="Tsang A."/>
            <person name="Wiebenga A."/>
            <person name="Young D."/>
            <person name="Pisabarro A."/>
            <person name="Eastwood D.C."/>
            <person name="Martin F."/>
            <person name="Cullen D."/>
            <person name="Grigoriev I.V."/>
            <person name="Hibbett D.S."/>
        </authorList>
    </citation>
    <scope>NUCLEOTIDE SEQUENCE [LARGE SCALE GENOMIC DNA]</scope>
    <source>
        <strain evidence="2 3">ATCC 11539</strain>
    </source>
</reference>
<dbReference type="Gene3D" id="3.30.710.10">
    <property type="entry name" value="Potassium Channel Kv1.1, Chain A"/>
    <property type="match status" value="1"/>
</dbReference>
<dbReference type="KEGG" id="gtr:GLOTRDRAFT_141419"/>
<feature type="region of interest" description="Disordered" evidence="1">
    <location>
        <begin position="228"/>
        <end position="283"/>
    </location>
</feature>
<evidence type="ECO:0000256" key="1">
    <source>
        <dbReference type="SAM" id="MobiDB-lite"/>
    </source>
</evidence>
<dbReference type="EMBL" id="KB469314">
    <property type="protein sequence ID" value="EPQ50617.1"/>
    <property type="molecule type" value="Genomic_DNA"/>
</dbReference>
<evidence type="ECO:0008006" key="4">
    <source>
        <dbReference type="Google" id="ProtNLM"/>
    </source>
</evidence>
<accession>S7PTH5</accession>
<protein>
    <recommendedName>
        <fullName evidence="4">BTB domain-containing protein</fullName>
    </recommendedName>
</protein>
<dbReference type="AlphaFoldDB" id="S7PTH5"/>